<dbReference type="GO" id="GO:0005524">
    <property type="term" value="F:ATP binding"/>
    <property type="evidence" value="ECO:0007669"/>
    <property type="project" value="UniProtKB-KW"/>
</dbReference>
<gene>
    <name evidence="9" type="ORF">M6B22_11375</name>
</gene>
<dbReference type="NCBIfam" id="TIGR01727">
    <property type="entry name" value="oligo_HPY"/>
    <property type="match status" value="1"/>
</dbReference>
<evidence type="ECO:0000256" key="4">
    <source>
        <dbReference type="ARBA" id="ARBA00022475"/>
    </source>
</evidence>
<evidence type="ECO:0000259" key="8">
    <source>
        <dbReference type="PROSITE" id="PS50893"/>
    </source>
</evidence>
<keyword evidence="5" id="KW-0547">Nucleotide-binding</keyword>
<dbReference type="InterPro" id="IPR003439">
    <property type="entry name" value="ABC_transporter-like_ATP-bd"/>
</dbReference>
<dbReference type="CDD" id="cd03257">
    <property type="entry name" value="ABC_NikE_OppD_transporters"/>
    <property type="match status" value="1"/>
</dbReference>
<keyword evidence="3" id="KW-0813">Transport</keyword>
<evidence type="ECO:0000256" key="1">
    <source>
        <dbReference type="ARBA" id="ARBA00004202"/>
    </source>
</evidence>
<keyword evidence="10" id="KW-1185">Reference proteome</keyword>
<keyword evidence="7" id="KW-0472">Membrane</keyword>
<feature type="domain" description="ABC transporter" evidence="8">
    <location>
        <begin position="6"/>
        <end position="251"/>
    </location>
</feature>
<dbReference type="EMBL" id="CP097463">
    <property type="protein sequence ID" value="WAX55161.1"/>
    <property type="molecule type" value="Genomic_DNA"/>
</dbReference>
<accession>A0ABY7JW73</accession>
<dbReference type="Pfam" id="PF00005">
    <property type="entry name" value="ABC_tran"/>
    <property type="match status" value="1"/>
</dbReference>
<sequence length="318" mass="33803">MTPALLEVADLSVQIGRVHAVTNATFAVGEGEFFGVVGESGSGKSMTARAIIGLLPAGAVMSGSIRLAGEELTAATRRRLRELRGGSIGFVFQDALAALDPVYTIGKQLAEIQRTHGSVGAAAARRRSLDLLGEVGISDPARCLDSYPHQLSGGMRQRAVIATALISDPRLIIADEPTTALDVTIQRQVLELLQQIVEQRKTAVMLITHDLGVVAETCDRVAVFYGGVIVEEALTVALFAEPRHPYTRALLDSLPKLGQQRTFRAIPGAPIRVVGRLTSCPFAPRCAHATASCASALPAETDLGDRRFRCCESPQVGE</sequence>
<keyword evidence="6 9" id="KW-0067">ATP-binding</keyword>
<dbReference type="InterPro" id="IPR027417">
    <property type="entry name" value="P-loop_NTPase"/>
</dbReference>
<dbReference type="RefSeq" id="WP_269441664.1">
    <property type="nucleotide sequence ID" value="NZ_CP097463.1"/>
</dbReference>
<evidence type="ECO:0000313" key="10">
    <source>
        <dbReference type="Proteomes" id="UP001164693"/>
    </source>
</evidence>
<comment type="subcellular location">
    <subcellularLocation>
        <location evidence="1">Cell membrane</location>
        <topology evidence="1">Peripheral membrane protein</topology>
    </subcellularLocation>
</comment>
<evidence type="ECO:0000256" key="3">
    <source>
        <dbReference type="ARBA" id="ARBA00022448"/>
    </source>
</evidence>
<evidence type="ECO:0000256" key="2">
    <source>
        <dbReference type="ARBA" id="ARBA00005417"/>
    </source>
</evidence>
<protein>
    <submittedName>
        <fullName evidence="9">ABC transporter ATP-binding protein</fullName>
    </submittedName>
</protein>
<organism evidence="9 10">
    <name type="scientific">Jatrophihabitans cynanchi</name>
    <dbReference type="NCBI Taxonomy" id="2944128"/>
    <lineage>
        <taxon>Bacteria</taxon>
        <taxon>Bacillati</taxon>
        <taxon>Actinomycetota</taxon>
        <taxon>Actinomycetes</taxon>
        <taxon>Jatrophihabitantales</taxon>
        <taxon>Jatrophihabitantaceae</taxon>
        <taxon>Jatrophihabitans</taxon>
    </lineage>
</organism>
<dbReference type="Proteomes" id="UP001164693">
    <property type="component" value="Chromosome"/>
</dbReference>
<reference evidence="9" key="1">
    <citation type="submission" date="2022-05" db="EMBL/GenBank/DDBJ databases">
        <title>Jatrophihabitans sp. SB3-54 whole genome sequence.</title>
        <authorList>
            <person name="Suh M.K."/>
            <person name="Eom M.K."/>
            <person name="Kim J.S."/>
            <person name="Kim H.S."/>
            <person name="Do H.E."/>
            <person name="Shin Y.K."/>
            <person name="Lee J.-S."/>
        </authorList>
    </citation>
    <scope>NUCLEOTIDE SEQUENCE</scope>
    <source>
        <strain evidence="9">SB3-54</strain>
    </source>
</reference>
<evidence type="ECO:0000256" key="7">
    <source>
        <dbReference type="ARBA" id="ARBA00023136"/>
    </source>
</evidence>
<dbReference type="InterPro" id="IPR013563">
    <property type="entry name" value="Oligopep_ABC_C"/>
</dbReference>
<evidence type="ECO:0000313" key="9">
    <source>
        <dbReference type="EMBL" id="WAX55161.1"/>
    </source>
</evidence>
<name>A0ABY7JW73_9ACTN</name>
<evidence type="ECO:0000256" key="6">
    <source>
        <dbReference type="ARBA" id="ARBA00022840"/>
    </source>
</evidence>
<evidence type="ECO:0000256" key="5">
    <source>
        <dbReference type="ARBA" id="ARBA00022741"/>
    </source>
</evidence>
<dbReference type="PANTHER" id="PTHR43297:SF2">
    <property type="entry name" value="DIPEPTIDE TRANSPORT ATP-BINDING PROTEIN DPPD"/>
    <property type="match status" value="1"/>
</dbReference>
<dbReference type="Gene3D" id="3.40.50.300">
    <property type="entry name" value="P-loop containing nucleotide triphosphate hydrolases"/>
    <property type="match status" value="1"/>
</dbReference>
<comment type="similarity">
    <text evidence="2">Belongs to the ABC transporter superfamily.</text>
</comment>
<proteinExistence type="inferred from homology"/>
<dbReference type="PROSITE" id="PS50893">
    <property type="entry name" value="ABC_TRANSPORTER_2"/>
    <property type="match status" value="1"/>
</dbReference>
<dbReference type="InterPro" id="IPR017871">
    <property type="entry name" value="ABC_transporter-like_CS"/>
</dbReference>
<dbReference type="InterPro" id="IPR003593">
    <property type="entry name" value="AAA+_ATPase"/>
</dbReference>
<keyword evidence="4" id="KW-1003">Cell membrane</keyword>
<dbReference type="SMART" id="SM00382">
    <property type="entry name" value="AAA"/>
    <property type="match status" value="1"/>
</dbReference>
<dbReference type="InterPro" id="IPR050388">
    <property type="entry name" value="ABC_Ni/Peptide_Import"/>
</dbReference>
<dbReference type="PROSITE" id="PS00211">
    <property type="entry name" value="ABC_TRANSPORTER_1"/>
    <property type="match status" value="1"/>
</dbReference>
<dbReference type="SUPFAM" id="SSF52540">
    <property type="entry name" value="P-loop containing nucleoside triphosphate hydrolases"/>
    <property type="match status" value="1"/>
</dbReference>
<dbReference type="Pfam" id="PF08352">
    <property type="entry name" value="oligo_HPY"/>
    <property type="match status" value="1"/>
</dbReference>
<dbReference type="PANTHER" id="PTHR43297">
    <property type="entry name" value="OLIGOPEPTIDE TRANSPORT ATP-BINDING PROTEIN APPD"/>
    <property type="match status" value="1"/>
</dbReference>